<sequence length="192" mass="22454">MDSRAVEERILNAAFKVVDRHTISGTRMHLIAEEAKMVQSNLHYYFKTKQDLMLALLRYLQQNFSENRQAVLDKAPGTLPGQLAGFFRQKKDIITQTPEYDRVQYDFWNLGQVDEEVNQCFFESYDIWRKHIARVIKLYAPDLPDERIWLATCVMVSMMMGASLQYLNAPGLFDLDSYFEACLKMIMGYIKD</sequence>
<comment type="caution">
    <text evidence="6">The sequence shown here is derived from an EMBL/GenBank/DDBJ whole genome shotgun (WGS) entry which is preliminary data.</text>
</comment>
<dbReference type="Pfam" id="PF00440">
    <property type="entry name" value="TetR_N"/>
    <property type="match status" value="1"/>
</dbReference>
<dbReference type="PANTHER" id="PTHR30055">
    <property type="entry name" value="HTH-TYPE TRANSCRIPTIONAL REGULATOR RUTR"/>
    <property type="match status" value="1"/>
</dbReference>
<dbReference type="RefSeq" id="WP_008724550.1">
    <property type="nucleotide sequence ID" value="NZ_JBBMFM010000011.1"/>
</dbReference>
<dbReference type="Proteomes" id="UP001454086">
    <property type="component" value="Unassembled WGS sequence"/>
</dbReference>
<organism evidence="6 7">
    <name type="scientific">Enterocloster hominis</name>
    <name type="common">ex Hitch et al. 2024</name>
    <dbReference type="NCBI Taxonomy" id="1917870"/>
    <lineage>
        <taxon>Bacteria</taxon>
        <taxon>Bacillati</taxon>
        <taxon>Bacillota</taxon>
        <taxon>Clostridia</taxon>
        <taxon>Lachnospirales</taxon>
        <taxon>Lachnospiraceae</taxon>
        <taxon>Enterocloster</taxon>
    </lineage>
</organism>
<keyword evidence="1" id="KW-0805">Transcription regulation</keyword>
<evidence type="ECO:0000256" key="3">
    <source>
        <dbReference type="ARBA" id="ARBA00023163"/>
    </source>
</evidence>
<dbReference type="EMBL" id="JBBMFM010000011">
    <property type="protein sequence ID" value="MEQ2424255.1"/>
    <property type="molecule type" value="Genomic_DNA"/>
</dbReference>
<gene>
    <name evidence="6" type="ORF">WMQ36_04660</name>
</gene>
<dbReference type="SUPFAM" id="SSF48498">
    <property type="entry name" value="Tetracyclin repressor-like, C-terminal domain"/>
    <property type="match status" value="1"/>
</dbReference>
<evidence type="ECO:0000256" key="1">
    <source>
        <dbReference type="ARBA" id="ARBA00023015"/>
    </source>
</evidence>
<dbReference type="InterPro" id="IPR036271">
    <property type="entry name" value="Tet_transcr_reg_TetR-rel_C_sf"/>
</dbReference>
<keyword evidence="3" id="KW-0804">Transcription</keyword>
<evidence type="ECO:0000313" key="7">
    <source>
        <dbReference type="Proteomes" id="UP001454086"/>
    </source>
</evidence>
<name>A0ABV1D1I1_9FIRM</name>
<dbReference type="Gene3D" id="1.10.357.10">
    <property type="entry name" value="Tetracycline Repressor, domain 2"/>
    <property type="match status" value="1"/>
</dbReference>
<dbReference type="InterPro" id="IPR001647">
    <property type="entry name" value="HTH_TetR"/>
</dbReference>
<keyword evidence="7" id="KW-1185">Reference proteome</keyword>
<protein>
    <submittedName>
        <fullName evidence="6">TetR/AcrR family transcriptional regulator</fullName>
    </submittedName>
</protein>
<accession>A0ABV1D1I1</accession>
<dbReference type="PROSITE" id="PS50977">
    <property type="entry name" value="HTH_TETR_2"/>
    <property type="match status" value="1"/>
</dbReference>
<dbReference type="InterPro" id="IPR009057">
    <property type="entry name" value="Homeodomain-like_sf"/>
</dbReference>
<evidence type="ECO:0000256" key="2">
    <source>
        <dbReference type="ARBA" id="ARBA00023125"/>
    </source>
</evidence>
<feature type="DNA-binding region" description="H-T-H motif" evidence="4">
    <location>
        <begin position="27"/>
        <end position="46"/>
    </location>
</feature>
<dbReference type="SUPFAM" id="SSF46689">
    <property type="entry name" value="Homeodomain-like"/>
    <property type="match status" value="1"/>
</dbReference>
<reference evidence="6 7" key="1">
    <citation type="submission" date="2024-03" db="EMBL/GenBank/DDBJ databases">
        <title>Human intestinal bacterial collection.</title>
        <authorList>
            <person name="Pauvert C."/>
            <person name="Hitch T.C.A."/>
            <person name="Clavel T."/>
        </authorList>
    </citation>
    <scope>NUCLEOTIDE SEQUENCE [LARGE SCALE GENOMIC DNA]</scope>
    <source>
        <strain evidence="6 7">CLA-SR-H021</strain>
    </source>
</reference>
<dbReference type="PANTHER" id="PTHR30055:SF234">
    <property type="entry name" value="HTH-TYPE TRANSCRIPTIONAL REGULATOR BETI"/>
    <property type="match status" value="1"/>
</dbReference>
<evidence type="ECO:0000256" key="4">
    <source>
        <dbReference type="PROSITE-ProRule" id="PRU00335"/>
    </source>
</evidence>
<dbReference type="InterPro" id="IPR050109">
    <property type="entry name" value="HTH-type_TetR-like_transc_reg"/>
</dbReference>
<evidence type="ECO:0000313" key="6">
    <source>
        <dbReference type="EMBL" id="MEQ2424255.1"/>
    </source>
</evidence>
<feature type="domain" description="HTH tetR-type" evidence="5">
    <location>
        <begin position="4"/>
        <end position="64"/>
    </location>
</feature>
<proteinExistence type="predicted"/>
<evidence type="ECO:0000259" key="5">
    <source>
        <dbReference type="PROSITE" id="PS50977"/>
    </source>
</evidence>
<keyword evidence="2 4" id="KW-0238">DNA-binding</keyword>